<evidence type="ECO:0000313" key="3">
    <source>
        <dbReference type="Proteomes" id="UP001499993"/>
    </source>
</evidence>
<reference evidence="3" key="1">
    <citation type="journal article" date="2019" name="Int. J. Syst. Evol. Microbiol.">
        <title>The Global Catalogue of Microorganisms (GCM) 10K type strain sequencing project: providing services to taxonomists for standard genome sequencing and annotation.</title>
        <authorList>
            <consortium name="The Broad Institute Genomics Platform"/>
            <consortium name="The Broad Institute Genome Sequencing Center for Infectious Disease"/>
            <person name="Wu L."/>
            <person name="Ma J."/>
        </authorList>
    </citation>
    <scope>NUCLEOTIDE SEQUENCE [LARGE SCALE GENOMIC DNA]</scope>
    <source>
        <strain evidence="3">JCM 18123</strain>
    </source>
</reference>
<feature type="region of interest" description="Disordered" evidence="1">
    <location>
        <begin position="1"/>
        <end position="92"/>
    </location>
</feature>
<feature type="compositionally biased region" description="Low complexity" evidence="1">
    <location>
        <begin position="24"/>
        <end position="36"/>
    </location>
</feature>
<protein>
    <submittedName>
        <fullName evidence="2">Uncharacterized protein</fullName>
    </submittedName>
</protein>
<name>A0ABP9G6X2_9ACTN</name>
<gene>
    <name evidence="2" type="ORF">GCM10023224_08630</name>
</gene>
<accession>A0ABP9G6X2</accession>
<organism evidence="2 3">
    <name type="scientific">Streptomonospora halophila</name>
    <dbReference type="NCBI Taxonomy" id="427369"/>
    <lineage>
        <taxon>Bacteria</taxon>
        <taxon>Bacillati</taxon>
        <taxon>Actinomycetota</taxon>
        <taxon>Actinomycetes</taxon>
        <taxon>Streptosporangiales</taxon>
        <taxon>Nocardiopsidaceae</taxon>
        <taxon>Streptomonospora</taxon>
    </lineage>
</organism>
<proteinExistence type="predicted"/>
<feature type="compositionally biased region" description="Basic and acidic residues" evidence="1">
    <location>
        <begin position="1"/>
        <end position="11"/>
    </location>
</feature>
<evidence type="ECO:0000256" key="1">
    <source>
        <dbReference type="SAM" id="MobiDB-lite"/>
    </source>
</evidence>
<dbReference type="Proteomes" id="UP001499993">
    <property type="component" value="Unassembled WGS sequence"/>
</dbReference>
<feature type="compositionally biased region" description="Gly residues" evidence="1">
    <location>
        <begin position="66"/>
        <end position="81"/>
    </location>
</feature>
<evidence type="ECO:0000313" key="2">
    <source>
        <dbReference type="EMBL" id="GAA4931039.1"/>
    </source>
</evidence>
<comment type="caution">
    <text evidence="2">The sequence shown here is derived from an EMBL/GenBank/DDBJ whole genome shotgun (WGS) entry which is preliminary data.</text>
</comment>
<sequence>MGDPAHQERRTGRAQGEQGGGQPGQAAGLQHLLGQQRADRDPGGQAGAAQNLGGGHGDQSAALKGSGKGIGIAGFRGGGGHVRVPSKGQVGV</sequence>
<keyword evidence="3" id="KW-1185">Reference proteome</keyword>
<dbReference type="EMBL" id="BAABIK010000003">
    <property type="protein sequence ID" value="GAA4931039.1"/>
    <property type="molecule type" value="Genomic_DNA"/>
</dbReference>